<dbReference type="EMBL" id="JAIWYP010000009">
    <property type="protein sequence ID" value="KAH3773849.1"/>
    <property type="molecule type" value="Genomic_DNA"/>
</dbReference>
<comment type="caution">
    <text evidence="1">The sequence shown here is derived from an EMBL/GenBank/DDBJ whole genome shotgun (WGS) entry which is preliminary data.</text>
</comment>
<evidence type="ECO:0000313" key="2">
    <source>
        <dbReference type="Proteomes" id="UP000828390"/>
    </source>
</evidence>
<keyword evidence="2" id="KW-1185">Reference proteome</keyword>
<reference evidence="1" key="2">
    <citation type="submission" date="2020-11" db="EMBL/GenBank/DDBJ databases">
        <authorList>
            <person name="McCartney M.A."/>
            <person name="Auch B."/>
            <person name="Kono T."/>
            <person name="Mallez S."/>
            <person name="Becker A."/>
            <person name="Gohl D.M."/>
            <person name="Silverstein K.A.T."/>
            <person name="Koren S."/>
            <person name="Bechman K.B."/>
            <person name="Herman A."/>
            <person name="Abrahante J.E."/>
            <person name="Garbe J."/>
        </authorList>
    </citation>
    <scope>NUCLEOTIDE SEQUENCE</scope>
    <source>
        <strain evidence="1">Duluth1</strain>
        <tissue evidence="1">Whole animal</tissue>
    </source>
</reference>
<proteinExistence type="predicted"/>
<reference evidence="1" key="1">
    <citation type="journal article" date="2019" name="bioRxiv">
        <title>The Genome of the Zebra Mussel, Dreissena polymorpha: A Resource for Invasive Species Research.</title>
        <authorList>
            <person name="McCartney M.A."/>
            <person name="Auch B."/>
            <person name="Kono T."/>
            <person name="Mallez S."/>
            <person name="Zhang Y."/>
            <person name="Obille A."/>
            <person name="Becker A."/>
            <person name="Abrahante J.E."/>
            <person name="Garbe J."/>
            <person name="Badalamenti J.P."/>
            <person name="Herman A."/>
            <person name="Mangelson H."/>
            <person name="Liachko I."/>
            <person name="Sullivan S."/>
            <person name="Sone E.D."/>
            <person name="Koren S."/>
            <person name="Silverstein K.A.T."/>
            <person name="Beckman K.B."/>
            <person name="Gohl D.M."/>
        </authorList>
    </citation>
    <scope>NUCLEOTIDE SEQUENCE</scope>
    <source>
        <strain evidence="1">Duluth1</strain>
        <tissue evidence="1">Whole animal</tissue>
    </source>
</reference>
<sequence length="121" mass="13724">MSNIQDTRFRDSRGMFVQSILFEFDHVHAERIQHLLQSEKVFAWTANSNVGPCSGRIKIPVFTRPDYQHNYVIIEHENGEYDDQGAVGPPVAQSFGVKGDRGPSYVLTTRMGMASMLFQCL</sequence>
<organism evidence="1 2">
    <name type="scientific">Dreissena polymorpha</name>
    <name type="common">Zebra mussel</name>
    <name type="synonym">Mytilus polymorpha</name>
    <dbReference type="NCBI Taxonomy" id="45954"/>
    <lineage>
        <taxon>Eukaryota</taxon>
        <taxon>Metazoa</taxon>
        <taxon>Spiralia</taxon>
        <taxon>Lophotrochozoa</taxon>
        <taxon>Mollusca</taxon>
        <taxon>Bivalvia</taxon>
        <taxon>Autobranchia</taxon>
        <taxon>Heteroconchia</taxon>
        <taxon>Euheterodonta</taxon>
        <taxon>Imparidentia</taxon>
        <taxon>Neoheterodontei</taxon>
        <taxon>Myida</taxon>
        <taxon>Dreissenoidea</taxon>
        <taxon>Dreissenidae</taxon>
        <taxon>Dreissena</taxon>
    </lineage>
</organism>
<evidence type="ECO:0000313" key="1">
    <source>
        <dbReference type="EMBL" id="KAH3773849.1"/>
    </source>
</evidence>
<dbReference type="Proteomes" id="UP000828390">
    <property type="component" value="Unassembled WGS sequence"/>
</dbReference>
<gene>
    <name evidence="1" type="ORF">DPMN_175220</name>
</gene>
<name>A0A9D4E7R7_DREPO</name>
<protein>
    <submittedName>
        <fullName evidence="1">Uncharacterized protein</fullName>
    </submittedName>
</protein>
<accession>A0A9D4E7R7</accession>
<dbReference type="AlphaFoldDB" id="A0A9D4E7R7"/>